<evidence type="ECO:0000259" key="6">
    <source>
        <dbReference type="PROSITE" id="PS50287"/>
    </source>
</evidence>
<name>A0A9D4DAM6_DREPO</name>
<proteinExistence type="predicted"/>
<evidence type="ECO:0000256" key="2">
    <source>
        <dbReference type="ARBA" id="ARBA00022737"/>
    </source>
</evidence>
<dbReference type="PROSITE" id="PS50287">
    <property type="entry name" value="SRCR_2"/>
    <property type="match status" value="1"/>
</dbReference>
<protein>
    <recommendedName>
        <fullName evidence="6">SRCR domain-containing protein</fullName>
    </recommendedName>
</protein>
<gene>
    <name evidence="7" type="ORF">DPMN_046985</name>
</gene>
<dbReference type="SMART" id="SM00202">
    <property type="entry name" value="SR"/>
    <property type="match status" value="1"/>
</dbReference>
<evidence type="ECO:0000256" key="4">
    <source>
        <dbReference type="ARBA" id="ARBA00023180"/>
    </source>
</evidence>
<dbReference type="EMBL" id="JAIWYP010000011">
    <property type="protein sequence ID" value="KAH3740283.1"/>
    <property type="molecule type" value="Genomic_DNA"/>
</dbReference>
<comment type="caution">
    <text evidence="7">The sequence shown here is derived from an EMBL/GenBank/DDBJ whole genome shotgun (WGS) entry which is preliminary data.</text>
</comment>
<dbReference type="PANTHER" id="PTHR48071">
    <property type="entry name" value="SRCR DOMAIN-CONTAINING PROTEIN"/>
    <property type="match status" value="1"/>
</dbReference>
<keyword evidence="3 5" id="KW-1015">Disulfide bond</keyword>
<dbReference type="InterPro" id="IPR001190">
    <property type="entry name" value="SRCR"/>
</dbReference>
<reference evidence="7" key="1">
    <citation type="journal article" date="2019" name="bioRxiv">
        <title>The Genome of the Zebra Mussel, Dreissena polymorpha: A Resource for Invasive Species Research.</title>
        <authorList>
            <person name="McCartney M.A."/>
            <person name="Auch B."/>
            <person name="Kono T."/>
            <person name="Mallez S."/>
            <person name="Zhang Y."/>
            <person name="Obille A."/>
            <person name="Becker A."/>
            <person name="Abrahante J.E."/>
            <person name="Garbe J."/>
            <person name="Badalamenti J.P."/>
            <person name="Herman A."/>
            <person name="Mangelson H."/>
            <person name="Liachko I."/>
            <person name="Sullivan S."/>
            <person name="Sone E.D."/>
            <person name="Koren S."/>
            <person name="Silverstein K.A.T."/>
            <person name="Beckman K.B."/>
            <person name="Gohl D.M."/>
        </authorList>
    </citation>
    <scope>NUCLEOTIDE SEQUENCE</scope>
    <source>
        <strain evidence="7">Duluth1</strain>
        <tissue evidence="7">Whole animal</tissue>
    </source>
</reference>
<accession>A0A9D4DAM6</accession>
<feature type="disulfide bond" evidence="5">
    <location>
        <begin position="65"/>
        <end position="75"/>
    </location>
</feature>
<organism evidence="7 8">
    <name type="scientific">Dreissena polymorpha</name>
    <name type="common">Zebra mussel</name>
    <name type="synonym">Mytilus polymorpha</name>
    <dbReference type="NCBI Taxonomy" id="45954"/>
    <lineage>
        <taxon>Eukaryota</taxon>
        <taxon>Metazoa</taxon>
        <taxon>Spiralia</taxon>
        <taxon>Lophotrochozoa</taxon>
        <taxon>Mollusca</taxon>
        <taxon>Bivalvia</taxon>
        <taxon>Autobranchia</taxon>
        <taxon>Heteroconchia</taxon>
        <taxon>Euheterodonta</taxon>
        <taxon>Imparidentia</taxon>
        <taxon>Neoheterodontei</taxon>
        <taxon>Myida</taxon>
        <taxon>Dreissenoidea</taxon>
        <taxon>Dreissenidae</taxon>
        <taxon>Dreissena</taxon>
    </lineage>
</organism>
<dbReference type="AlphaFoldDB" id="A0A9D4DAM6"/>
<sequence>MHLVGGPSSYEGRVEVYFNGIWGTVCDDGFDNRGAAVVCNMLNLPRDGAYYGQGTGTIWLDDVRCLGNENDIDRCPHSAWGTHNCRHGEDVHTTAPAPPRSGWTMSGAMAMRPISTCVNTTRGEPTTVIILKMWASCAIKNLYSFVVQFGKLSNYKIQKRDHVRRRGCYDVLLGLPCRQQN</sequence>
<dbReference type="FunFam" id="3.10.250.10:FF:000006">
    <property type="entry name" value="neurotrypsin isoform X2"/>
    <property type="match status" value="1"/>
</dbReference>
<dbReference type="GO" id="GO:0016020">
    <property type="term" value="C:membrane"/>
    <property type="evidence" value="ECO:0007669"/>
    <property type="project" value="InterPro"/>
</dbReference>
<dbReference type="InterPro" id="IPR036772">
    <property type="entry name" value="SRCR-like_dom_sf"/>
</dbReference>
<dbReference type="Proteomes" id="UP000828390">
    <property type="component" value="Unassembled WGS sequence"/>
</dbReference>
<evidence type="ECO:0000313" key="8">
    <source>
        <dbReference type="Proteomes" id="UP000828390"/>
    </source>
</evidence>
<dbReference type="Pfam" id="PF00530">
    <property type="entry name" value="SRCR"/>
    <property type="match status" value="1"/>
</dbReference>
<keyword evidence="1" id="KW-0732">Signal</keyword>
<evidence type="ECO:0000313" key="7">
    <source>
        <dbReference type="EMBL" id="KAH3740283.1"/>
    </source>
</evidence>
<feature type="domain" description="SRCR" evidence="6">
    <location>
        <begin position="1"/>
        <end position="96"/>
    </location>
</feature>
<evidence type="ECO:0000256" key="3">
    <source>
        <dbReference type="ARBA" id="ARBA00023157"/>
    </source>
</evidence>
<dbReference type="PANTHER" id="PTHR48071:SF18">
    <property type="entry name" value="DELETED IN MALIGNANT BRAIN TUMORS 1 PROTEIN-RELATED"/>
    <property type="match status" value="1"/>
</dbReference>
<dbReference type="SUPFAM" id="SSF56487">
    <property type="entry name" value="SRCR-like"/>
    <property type="match status" value="1"/>
</dbReference>
<dbReference type="Gene3D" id="3.10.250.10">
    <property type="entry name" value="SRCR-like domain"/>
    <property type="match status" value="1"/>
</dbReference>
<evidence type="ECO:0000256" key="5">
    <source>
        <dbReference type="PROSITE-ProRule" id="PRU00196"/>
    </source>
</evidence>
<keyword evidence="8" id="KW-1185">Reference proteome</keyword>
<comment type="caution">
    <text evidence="5">Lacks conserved residue(s) required for the propagation of feature annotation.</text>
</comment>
<evidence type="ECO:0000256" key="1">
    <source>
        <dbReference type="ARBA" id="ARBA00022729"/>
    </source>
</evidence>
<dbReference type="PRINTS" id="PR00258">
    <property type="entry name" value="SPERACTRCPTR"/>
</dbReference>
<keyword evidence="2" id="KW-0677">Repeat</keyword>
<reference evidence="7" key="2">
    <citation type="submission" date="2020-11" db="EMBL/GenBank/DDBJ databases">
        <authorList>
            <person name="McCartney M.A."/>
            <person name="Auch B."/>
            <person name="Kono T."/>
            <person name="Mallez S."/>
            <person name="Becker A."/>
            <person name="Gohl D.M."/>
            <person name="Silverstein K.A.T."/>
            <person name="Koren S."/>
            <person name="Bechman K.B."/>
            <person name="Herman A."/>
            <person name="Abrahante J.E."/>
            <person name="Garbe J."/>
        </authorList>
    </citation>
    <scope>NUCLEOTIDE SEQUENCE</scope>
    <source>
        <strain evidence="7">Duluth1</strain>
        <tissue evidence="7">Whole animal</tissue>
    </source>
</reference>
<keyword evidence="4" id="KW-0325">Glycoprotein</keyword>